<dbReference type="InterPro" id="IPR003313">
    <property type="entry name" value="AraC-bd"/>
</dbReference>
<dbReference type="CDD" id="cd02208">
    <property type="entry name" value="cupin_RmlC-like"/>
    <property type="match status" value="1"/>
</dbReference>
<dbReference type="SUPFAM" id="SSF51182">
    <property type="entry name" value="RmlC-like cupins"/>
    <property type="match status" value="1"/>
</dbReference>
<keyword evidence="3" id="KW-0804">Transcription</keyword>
<dbReference type="GO" id="GO:0043565">
    <property type="term" value="F:sequence-specific DNA binding"/>
    <property type="evidence" value="ECO:0007669"/>
    <property type="project" value="InterPro"/>
</dbReference>
<evidence type="ECO:0000256" key="1">
    <source>
        <dbReference type="ARBA" id="ARBA00023015"/>
    </source>
</evidence>
<proteinExistence type="predicted"/>
<dbReference type="HOGENOM" id="CLU_000445_88_3_9"/>
<comment type="caution">
    <text evidence="5">The sequence shown here is derived from an EMBL/GenBank/DDBJ whole genome shotgun (WGS) entry which is preliminary data.</text>
</comment>
<feature type="domain" description="HTH araC/xylS-type" evidence="4">
    <location>
        <begin position="178"/>
        <end position="276"/>
    </location>
</feature>
<evidence type="ECO:0000313" key="5">
    <source>
        <dbReference type="EMBL" id="ENZ11087.1"/>
    </source>
</evidence>
<dbReference type="Pfam" id="PF02311">
    <property type="entry name" value="AraC_binding"/>
    <property type="match status" value="1"/>
</dbReference>
<dbReference type="EMBL" id="AGYR01000044">
    <property type="protein sequence ID" value="ENZ11087.1"/>
    <property type="molecule type" value="Genomic_DNA"/>
</dbReference>
<dbReference type="PROSITE" id="PS00041">
    <property type="entry name" value="HTH_ARAC_FAMILY_1"/>
    <property type="match status" value="1"/>
</dbReference>
<dbReference type="Gene3D" id="2.60.120.10">
    <property type="entry name" value="Jelly Rolls"/>
    <property type="match status" value="1"/>
</dbReference>
<evidence type="ECO:0000256" key="3">
    <source>
        <dbReference type="ARBA" id="ARBA00023163"/>
    </source>
</evidence>
<dbReference type="PATRIC" id="fig|999408.3.peg.4416"/>
<name>A0A0E2H660_9FIRM</name>
<evidence type="ECO:0000259" key="4">
    <source>
        <dbReference type="PROSITE" id="PS01124"/>
    </source>
</evidence>
<dbReference type="Pfam" id="PF12833">
    <property type="entry name" value="HTH_18"/>
    <property type="match status" value="1"/>
</dbReference>
<dbReference type="Gene3D" id="1.10.10.60">
    <property type="entry name" value="Homeodomain-like"/>
    <property type="match status" value="1"/>
</dbReference>
<dbReference type="AlphaFoldDB" id="A0A0E2H660"/>
<dbReference type="InterPro" id="IPR009057">
    <property type="entry name" value="Homeodomain-like_sf"/>
</dbReference>
<keyword evidence="2" id="KW-0238">DNA-binding</keyword>
<dbReference type="PANTHER" id="PTHR43280:SF2">
    <property type="entry name" value="HTH-TYPE TRANSCRIPTIONAL REGULATOR EXSA"/>
    <property type="match status" value="1"/>
</dbReference>
<accession>A0A0E2H660</accession>
<dbReference type="Proteomes" id="UP000013085">
    <property type="component" value="Unassembled WGS sequence"/>
</dbReference>
<dbReference type="InterPro" id="IPR011051">
    <property type="entry name" value="RmlC_Cupin_sf"/>
</dbReference>
<dbReference type="InterPro" id="IPR014710">
    <property type="entry name" value="RmlC-like_jellyroll"/>
</dbReference>
<dbReference type="RefSeq" id="WP_002593998.1">
    <property type="nucleotide sequence ID" value="NZ_KB850982.1"/>
</dbReference>
<dbReference type="SMART" id="SM00342">
    <property type="entry name" value="HTH_ARAC"/>
    <property type="match status" value="1"/>
</dbReference>
<dbReference type="SUPFAM" id="SSF46689">
    <property type="entry name" value="Homeodomain-like"/>
    <property type="match status" value="1"/>
</dbReference>
<dbReference type="InterPro" id="IPR018060">
    <property type="entry name" value="HTH_AraC"/>
</dbReference>
<dbReference type="GO" id="GO:0003700">
    <property type="term" value="F:DNA-binding transcription factor activity"/>
    <property type="evidence" value="ECO:0007669"/>
    <property type="project" value="InterPro"/>
</dbReference>
<evidence type="ECO:0000256" key="2">
    <source>
        <dbReference type="ARBA" id="ARBA00023125"/>
    </source>
</evidence>
<protein>
    <recommendedName>
        <fullName evidence="4">HTH araC/xylS-type domain-containing protein</fullName>
    </recommendedName>
</protein>
<evidence type="ECO:0000313" key="6">
    <source>
        <dbReference type="Proteomes" id="UP000013085"/>
    </source>
</evidence>
<keyword evidence="1" id="KW-0805">Transcription regulation</keyword>
<reference evidence="5 6" key="1">
    <citation type="submission" date="2013-01" db="EMBL/GenBank/DDBJ databases">
        <title>The Genome Sequence of Clostridium clostridioforme 90A8.</title>
        <authorList>
            <consortium name="The Broad Institute Genome Sequencing Platform"/>
            <person name="Earl A."/>
            <person name="Ward D."/>
            <person name="Feldgarden M."/>
            <person name="Gevers D."/>
            <person name="Courvalin P."/>
            <person name="Lambert T."/>
            <person name="Walker B."/>
            <person name="Young S.K."/>
            <person name="Zeng Q."/>
            <person name="Gargeya S."/>
            <person name="Fitzgerald M."/>
            <person name="Haas B."/>
            <person name="Abouelleil A."/>
            <person name="Alvarado L."/>
            <person name="Arachchi H.M."/>
            <person name="Berlin A.M."/>
            <person name="Chapman S.B."/>
            <person name="Dewar J."/>
            <person name="Goldberg J."/>
            <person name="Griggs A."/>
            <person name="Gujja S."/>
            <person name="Hansen M."/>
            <person name="Howarth C."/>
            <person name="Imamovic A."/>
            <person name="Larimer J."/>
            <person name="McCowan C."/>
            <person name="Murphy C."/>
            <person name="Neiman D."/>
            <person name="Pearson M."/>
            <person name="Priest M."/>
            <person name="Roberts A."/>
            <person name="Saif S."/>
            <person name="Shea T."/>
            <person name="Sisk P."/>
            <person name="Sykes S."/>
            <person name="Wortman J."/>
            <person name="Nusbaum C."/>
            <person name="Birren B."/>
        </authorList>
    </citation>
    <scope>NUCLEOTIDE SEQUENCE [LARGE SCALE GENOMIC DNA]</scope>
    <source>
        <strain evidence="5 6">90A8</strain>
    </source>
</reference>
<organism evidence="5 6">
    <name type="scientific">[Clostridium] clostridioforme 90A8</name>
    <dbReference type="NCBI Taxonomy" id="999408"/>
    <lineage>
        <taxon>Bacteria</taxon>
        <taxon>Bacillati</taxon>
        <taxon>Bacillota</taxon>
        <taxon>Clostridia</taxon>
        <taxon>Lachnospirales</taxon>
        <taxon>Lachnospiraceae</taxon>
        <taxon>Enterocloster</taxon>
    </lineage>
</organism>
<dbReference type="InterPro" id="IPR018062">
    <property type="entry name" value="HTH_AraC-typ_CS"/>
</dbReference>
<dbReference type="PANTHER" id="PTHR43280">
    <property type="entry name" value="ARAC-FAMILY TRANSCRIPTIONAL REGULATOR"/>
    <property type="match status" value="1"/>
</dbReference>
<gene>
    <name evidence="5" type="ORF">HMPREF1090_04119</name>
</gene>
<sequence>MSSYIFETVEFEKKYPVNAFVASIQSSSFHWHYEYELLAVLKGSITVRVSSRVLVLKKNDIILINSKSVHEIQCEQGDNLCIVLQLDPALFKNEKGETIFYRFYLNSVADELPVRGGYLHFVRRAARIVLGSLKKEEEKSYYRVCAEVYALIADLFEYVEYDMSMQTGQSDHDITLLMEIIDYIRDHVEDRDVLKHLCREIGMSSKTVHRYLKNHVGMSVKDMVDTLRVDKAKKLLNHTEKNMNCIIDECGFGSENTFYRIFRQSTGMTPREYRQKGLEQKDNGILKGYLDFEECEAETIILEILEEQK</sequence>
<dbReference type="PROSITE" id="PS01124">
    <property type="entry name" value="HTH_ARAC_FAMILY_2"/>
    <property type="match status" value="1"/>
</dbReference>